<comment type="function">
    <text evidence="2">NDH-1 shuttles electrons from NADH, via FMN and iron-sulfur (Fe-S) centers, to quinones in the respiratory chain. Couples the redox reaction to proton translocation (for every two electrons transferred, four hydrogen ions are translocated across the cytoplasmic membrane), and thus conserves the redox energy in a proton gradient.</text>
</comment>
<dbReference type="Pfam" id="PF00499">
    <property type="entry name" value="Oxidored_q3"/>
    <property type="match status" value="1"/>
</dbReference>
<keyword evidence="2" id="KW-0520">NAD</keyword>
<evidence type="ECO:0000256" key="2">
    <source>
        <dbReference type="RuleBase" id="RU004429"/>
    </source>
</evidence>
<feature type="transmembrane region" description="Helical" evidence="2">
    <location>
        <begin position="53"/>
        <end position="75"/>
    </location>
</feature>
<keyword evidence="2" id="KW-0874">Quinone</keyword>
<comment type="subcellular location">
    <subcellularLocation>
        <location evidence="2">Cell membrane</location>
        <topology evidence="2">Multi-pass membrane protein</topology>
    </subcellularLocation>
</comment>
<feature type="transmembrane region" description="Helical" evidence="2">
    <location>
        <begin position="138"/>
        <end position="160"/>
    </location>
</feature>
<dbReference type="EMBL" id="CP000482">
    <property type="protein sequence ID" value="ABL00778.1"/>
    <property type="molecule type" value="Genomic_DNA"/>
</dbReference>
<dbReference type="GO" id="GO:0005886">
    <property type="term" value="C:plasma membrane"/>
    <property type="evidence" value="ECO:0007669"/>
    <property type="project" value="UniProtKB-SubCell"/>
</dbReference>
<dbReference type="KEGG" id="ppd:Ppro_3184"/>
<keyword evidence="2" id="KW-0472">Membrane</keyword>
<dbReference type="GO" id="GO:0048038">
    <property type="term" value="F:quinone binding"/>
    <property type="evidence" value="ECO:0007669"/>
    <property type="project" value="UniProtKB-UniRule"/>
</dbReference>
<dbReference type="EMBL" id="CP000482">
    <property type="protein sequence ID" value="ABK98268.1"/>
    <property type="molecule type" value="Genomic_DNA"/>
</dbReference>
<dbReference type="InterPro" id="IPR001457">
    <property type="entry name" value="NADH_UbQ/plastoQ_OxRdtase_su6"/>
</dbReference>
<dbReference type="PANTHER" id="PTHR33269:SF17">
    <property type="entry name" value="NADH-UBIQUINONE OXIDOREDUCTASE CHAIN 6"/>
    <property type="match status" value="1"/>
</dbReference>
<keyword evidence="2" id="KW-1003">Cell membrane</keyword>
<dbReference type="KEGG" id="ppd:Ppro_0637"/>
<protein>
    <recommendedName>
        <fullName evidence="2">NADH-quinone oxidoreductase subunit J</fullName>
        <ecNumber evidence="2">7.1.1.-</ecNumber>
    </recommendedName>
</protein>
<dbReference type="Gene3D" id="1.20.120.1200">
    <property type="entry name" value="NADH-ubiquinone/plastoquinone oxidoreductase chain 6, subunit NuoJ"/>
    <property type="match status" value="1"/>
</dbReference>
<accession>A1ALP8</accession>
<keyword evidence="2" id="KW-1133">Transmembrane helix</keyword>
<evidence type="ECO:0000313" key="3">
    <source>
        <dbReference type="EMBL" id="ABK98268.1"/>
    </source>
</evidence>
<dbReference type="OrthoDB" id="9790848at2"/>
<gene>
    <name evidence="3" type="ordered locus">Ppro_0637</name>
    <name evidence="4" type="ordered locus">Ppro_1632</name>
    <name evidence="5" type="ordered locus">Ppro_3184</name>
</gene>
<comment type="catalytic activity">
    <reaction evidence="2">
        <text>a quinone + NADH + 5 H(+)(in) = a quinol + NAD(+) + 4 H(+)(out)</text>
        <dbReference type="Rhea" id="RHEA:57888"/>
        <dbReference type="ChEBI" id="CHEBI:15378"/>
        <dbReference type="ChEBI" id="CHEBI:24646"/>
        <dbReference type="ChEBI" id="CHEBI:57540"/>
        <dbReference type="ChEBI" id="CHEBI:57945"/>
        <dbReference type="ChEBI" id="CHEBI:132124"/>
    </reaction>
</comment>
<comment type="similarity">
    <text evidence="1 2">Belongs to the complex I subunit 6 family.</text>
</comment>
<dbReference type="InterPro" id="IPR042106">
    <property type="entry name" value="Nuo/plastoQ_OxRdtase_6_NuoJ"/>
</dbReference>
<evidence type="ECO:0000256" key="1">
    <source>
        <dbReference type="ARBA" id="ARBA00005698"/>
    </source>
</evidence>
<keyword evidence="6" id="KW-1185">Reference proteome</keyword>
<dbReference type="RefSeq" id="WP_011734581.1">
    <property type="nucleotide sequence ID" value="NC_008609.1"/>
</dbReference>
<dbReference type="GO" id="GO:0016491">
    <property type="term" value="F:oxidoreductase activity"/>
    <property type="evidence" value="ECO:0007669"/>
    <property type="project" value="UniProtKB-KW"/>
</dbReference>
<keyword evidence="3" id="KW-0560">Oxidoreductase</keyword>
<dbReference type="Proteomes" id="UP000006732">
    <property type="component" value="Chromosome"/>
</dbReference>
<feature type="transmembrane region" description="Helical" evidence="2">
    <location>
        <begin position="87"/>
        <end position="108"/>
    </location>
</feature>
<organism evidence="3 6">
    <name type="scientific">Pelobacter propionicus (strain DSM 2379 / NBRC 103807 / OttBd1)</name>
    <dbReference type="NCBI Taxonomy" id="338966"/>
    <lineage>
        <taxon>Bacteria</taxon>
        <taxon>Pseudomonadati</taxon>
        <taxon>Thermodesulfobacteriota</taxon>
        <taxon>Desulfuromonadia</taxon>
        <taxon>Desulfuromonadales</taxon>
        <taxon>Desulfuromonadaceae</taxon>
        <taxon>Pelobacter</taxon>
    </lineage>
</organism>
<proteinExistence type="inferred from homology"/>
<dbReference type="eggNOG" id="COG0839">
    <property type="taxonomic scope" value="Bacteria"/>
</dbReference>
<dbReference type="STRING" id="338966.Ppro_0637"/>
<evidence type="ECO:0000313" key="5">
    <source>
        <dbReference type="EMBL" id="ABL00778.1"/>
    </source>
</evidence>
<dbReference type="EC" id="7.1.1.-" evidence="2"/>
<dbReference type="KEGG" id="ppd:Ppro_1632"/>
<reference evidence="3 6" key="1">
    <citation type="submission" date="2006-10" db="EMBL/GenBank/DDBJ databases">
        <title>Complete sequence of chromosome of Pelobacter propionicus DSM 2379.</title>
        <authorList>
            <consortium name="US DOE Joint Genome Institute"/>
            <person name="Copeland A."/>
            <person name="Lucas S."/>
            <person name="Lapidus A."/>
            <person name="Barry K."/>
            <person name="Detter J.C."/>
            <person name="Glavina del Rio T."/>
            <person name="Hammon N."/>
            <person name="Israni S."/>
            <person name="Dalin E."/>
            <person name="Tice H."/>
            <person name="Pitluck S."/>
            <person name="Saunders E."/>
            <person name="Brettin T."/>
            <person name="Bruce D."/>
            <person name="Han C."/>
            <person name="Tapia R."/>
            <person name="Schmutz J."/>
            <person name="Larimer F."/>
            <person name="Land M."/>
            <person name="Hauser L."/>
            <person name="Kyrpides N."/>
            <person name="Kim E."/>
            <person name="Lovley D."/>
            <person name="Richardson P."/>
        </authorList>
    </citation>
    <scope>NUCLEOTIDE SEQUENCE [LARGE SCALE GENOMIC DNA]</scope>
    <source>
        <strain evidence="3">DSM 2379</strain>
        <strain evidence="6">DSM 2379 / NBRC 103807 / OttBd1</strain>
    </source>
</reference>
<dbReference type="PANTHER" id="PTHR33269">
    <property type="entry name" value="NADH-UBIQUINONE OXIDOREDUCTASE CHAIN 6"/>
    <property type="match status" value="1"/>
</dbReference>
<dbReference type="AlphaFoldDB" id="A1ALP8"/>
<dbReference type="GO" id="GO:0008137">
    <property type="term" value="F:NADH dehydrogenase (ubiquinone) activity"/>
    <property type="evidence" value="ECO:0007669"/>
    <property type="project" value="UniProtKB-UniRule"/>
</dbReference>
<dbReference type="HOGENOM" id="CLU_085957_4_1_7"/>
<evidence type="ECO:0000313" key="4">
    <source>
        <dbReference type="EMBL" id="ABK99247.1"/>
    </source>
</evidence>
<feature type="transmembrane region" description="Helical" evidence="2">
    <location>
        <begin position="6"/>
        <end position="23"/>
    </location>
</feature>
<name>A1ALP8_PELPD</name>
<feature type="transmembrane region" description="Helical" evidence="2">
    <location>
        <begin position="30"/>
        <end position="47"/>
    </location>
</feature>
<dbReference type="EMBL" id="CP000482">
    <property type="protein sequence ID" value="ABK99247.1"/>
    <property type="molecule type" value="Genomic_DNA"/>
</dbReference>
<evidence type="ECO:0000313" key="6">
    <source>
        <dbReference type="Proteomes" id="UP000006732"/>
    </source>
</evidence>
<keyword evidence="2" id="KW-0812">Transmembrane</keyword>
<sequence length="164" mass="17898">MIDVFIAFFSLLAVIFAALVLTLRQPMRCALALVSHMICLAGIYAALGAHVIAMFQVLIYVGAVMVFMVYTIMLLDDRDDSYRHPYARKIVPAVVVGLGFAAVVWAAIGYLPAQPAAAAPAVDPFTFAAFSLSFMKYYWFHFELATVLLLIGVVAAWTAVKEGL</sequence>